<accession>A0AAE1HEW6</accession>
<dbReference type="EMBL" id="JAHWGI010000975">
    <property type="protein sequence ID" value="KAK3919290.1"/>
    <property type="molecule type" value="Genomic_DNA"/>
</dbReference>
<proteinExistence type="predicted"/>
<reference evidence="3" key="1">
    <citation type="submission" date="2021-07" db="EMBL/GenBank/DDBJ databases">
        <authorList>
            <person name="Catto M.A."/>
            <person name="Jacobson A."/>
            <person name="Kennedy G."/>
            <person name="Labadie P."/>
            <person name="Hunt B.G."/>
            <person name="Srinivasan R."/>
        </authorList>
    </citation>
    <scope>NUCLEOTIDE SEQUENCE</scope>
    <source>
        <strain evidence="3">PL_HMW_Pooled</strain>
        <tissue evidence="3">Head</tissue>
    </source>
</reference>
<keyword evidence="3" id="KW-0808">Transferase</keyword>
<keyword evidence="3" id="KW-0675">Receptor</keyword>
<keyword evidence="2" id="KW-0472">Membrane</keyword>
<protein>
    <submittedName>
        <fullName evidence="3">Inactive receptor kinase</fullName>
    </submittedName>
</protein>
<gene>
    <name evidence="3" type="ORF">KUF71_008439</name>
</gene>
<sequence>MDKINGRSRSLPWLIRRKAAGRGQGWEPPASKLDVHSKHTADSHMSNTLVKQMSSSVLSTPAIVGICLGASLFLVLTAAVTCVCYRRRSHWAQGHEKLGGLGKPRGSADKPLALQQHPRRPTAVKSPAGPGGPPQYLKKSPSPTGPGKSPPGVSHP</sequence>
<reference evidence="3" key="2">
    <citation type="journal article" date="2023" name="BMC Genomics">
        <title>Pest status, molecular evolution, and epigenetic factors derived from the genome assembly of Frankliniella fusca, a thysanopteran phytovirus vector.</title>
        <authorList>
            <person name="Catto M.A."/>
            <person name="Labadie P.E."/>
            <person name="Jacobson A.L."/>
            <person name="Kennedy G.G."/>
            <person name="Srinivasan R."/>
            <person name="Hunt B.G."/>
        </authorList>
    </citation>
    <scope>NUCLEOTIDE SEQUENCE</scope>
    <source>
        <strain evidence="3">PL_HMW_Pooled</strain>
    </source>
</reference>
<organism evidence="3 4">
    <name type="scientific">Frankliniella fusca</name>
    <dbReference type="NCBI Taxonomy" id="407009"/>
    <lineage>
        <taxon>Eukaryota</taxon>
        <taxon>Metazoa</taxon>
        <taxon>Ecdysozoa</taxon>
        <taxon>Arthropoda</taxon>
        <taxon>Hexapoda</taxon>
        <taxon>Insecta</taxon>
        <taxon>Pterygota</taxon>
        <taxon>Neoptera</taxon>
        <taxon>Paraneoptera</taxon>
        <taxon>Thysanoptera</taxon>
        <taxon>Terebrantia</taxon>
        <taxon>Thripoidea</taxon>
        <taxon>Thripidae</taxon>
        <taxon>Frankliniella</taxon>
    </lineage>
</organism>
<keyword evidence="4" id="KW-1185">Reference proteome</keyword>
<feature type="region of interest" description="Disordered" evidence="1">
    <location>
        <begin position="94"/>
        <end position="156"/>
    </location>
</feature>
<evidence type="ECO:0000313" key="4">
    <source>
        <dbReference type="Proteomes" id="UP001219518"/>
    </source>
</evidence>
<comment type="caution">
    <text evidence="3">The sequence shown here is derived from an EMBL/GenBank/DDBJ whole genome shotgun (WGS) entry which is preliminary data.</text>
</comment>
<keyword evidence="3" id="KW-0418">Kinase</keyword>
<dbReference type="AlphaFoldDB" id="A0AAE1HEW6"/>
<evidence type="ECO:0000256" key="2">
    <source>
        <dbReference type="SAM" id="Phobius"/>
    </source>
</evidence>
<evidence type="ECO:0000313" key="3">
    <source>
        <dbReference type="EMBL" id="KAK3919290.1"/>
    </source>
</evidence>
<keyword evidence="2" id="KW-1133">Transmembrane helix</keyword>
<dbReference type="GO" id="GO:0016301">
    <property type="term" value="F:kinase activity"/>
    <property type="evidence" value="ECO:0007669"/>
    <property type="project" value="UniProtKB-KW"/>
</dbReference>
<dbReference type="Proteomes" id="UP001219518">
    <property type="component" value="Unassembled WGS sequence"/>
</dbReference>
<name>A0AAE1HEW6_9NEOP</name>
<evidence type="ECO:0000256" key="1">
    <source>
        <dbReference type="SAM" id="MobiDB-lite"/>
    </source>
</evidence>
<keyword evidence="2" id="KW-0812">Transmembrane</keyword>
<feature type="transmembrane region" description="Helical" evidence="2">
    <location>
        <begin position="62"/>
        <end position="85"/>
    </location>
</feature>
<feature type="compositionally biased region" description="Low complexity" evidence="1">
    <location>
        <begin position="138"/>
        <end position="156"/>
    </location>
</feature>